<dbReference type="InterPro" id="IPR000835">
    <property type="entry name" value="HTH_MarR-typ"/>
</dbReference>
<evidence type="ECO:0000259" key="2">
    <source>
        <dbReference type="PROSITE" id="PS50995"/>
    </source>
</evidence>
<keyword evidence="5" id="KW-1185">Reference proteome</keyword>
<dbReference type="EMBL" id="MKIM01000027">
    <property type="protein sequence ID" value="OLP44587.1"/>
    <property type="molecule type" value="Genomic_DNA"/>
</dbReference>
<dbReference type="RefSeq" id="WP_075640098.1">
    <property type="nucleotide sequence ID" value="NZ_MKIM01000027.1"/>
</dbReference>
<feature type="domain" description="N-acetyltransferase" evidence="3">
    <location>
        <begin position="154"/>
        <end position="310"/>
    </location>
</feature>
<dbReference type="PANTHER" id="PTHR13947">
    <property type="entry name" value="GNAT FAMILY N-ACETYLTRANSFERASE"/>
    <property type="match status" value="1"/>
</dbReference>
<dbReference type="PANTHER" id="PTHR13947:SF37">
    <property type="entry name" value="LD18367P"/>
    <property type="match status" value="1"/>
</dbReference>
<feature type="domain" description="HTH marR-type" evidence="2">
    <location>
        <begin position="7"/>
        <end position="142"/>
    </location>
</feature>
<evidence type="ECO:0000313" key="4">
    <source>
        <dbReference type="EMBL" id="OLP44587.1"/>
    </source>
</evidence>
<proteinExistence type="predicted"/>
<dbReference type="Pfam" id="PF00583">
    <property type="entry name" value="Acetyltransf_1"/>
    <property type="match status" value="1"/>
</dbReference>
<accession>A0A1Q8ZRB2</accession>
<dbReference type="GO" id="GO:0003700">
    <property type="term" value="F:DNA-binding transcription factor activity"/>
    <property type="evidence" value="ECO:0007669"/>
    <property type="project" value="InterPro"/>
</dbReference>
<gene>
    <name evidence="4" type="ORF">BJF95_08755</name>
</gene>
<protein>
    <submittedName>
        <fullName evidence="4">MarR family transcriptional regulator</fullName>
    </submittedName>
</protein>
<dbReference type="Gene3D" id="1.10.10.10">
    <property type="entry name" value="Winged helix-like DNA-binding domain superfamily/Winged helix DNA-binding domain"/>
    <property type="match status" value="1"/>
</dbReference>
<evidence type="ECO:0000259" key="3">
    <source>
        <dbReference type="PROSITE" id="PS51186"/>
    </source>
</evidence>
<dbReference type="InterPro" id="IPR050769">
    <property type="entry name" value="NAT_camello-type"/>
</dbReference>
<dbReference type="SUPFAM" id="SSF55729">
    <property type="entry name" value="Acyl-CoA N-acyltransferases (Nat)"/>
    <property type="match status" value="1"/>
</dbReference>
<dbReference type="InterPro" id="IPR036390">
    <property type="entry name" value="WH_DNA-bd_sf"/>
</dbReference>
<dbReference type="Pfam" id="PF01047">
    <property type="entry name" value="MarR"/>
    <property type="match status" value="1"/>
</dbReference>
<evidence type="ECO:0000313" key="5">
    <source>
        <dbReference type="Proteomes" id="UP000186894"/>
    </source>
</evidence>
<dbReference type="Gene3D" id="3.40.630.30">
    <property type="match status" value="1"/>
</dbReference>
<dbReference type="STRING" id="1867956.BJF95_08755"/>
<dbReference type="OrthoDB" id="273614at2"/>
<dbReference type="InterPro" id="IPR036388">
    <property type="entry name" value="WH-like_DNA-bd_sf"/>
</dbReference>
<dbReference type="InterPro" id="IPR000182">
    <property type="entry name" value="GNAT_dom"/>
</dbReference>
<dbReference type="SMART" id="SM00347">
    <property type="entry name" value="HTH_MARR"/>
    <property type="match status" value="1"/>
</dbReference>
<dbReference type="CDD" id="cd04301">
    <property type="entry name" value="NAT_SF"/>
    <property type="match status" value="1"/>
</dbReference>
<dbReference type="GO" id="GO:0008080">
    <property type="term" value="F:N-acetyltransferase activity"/>
    <property type="evidence" value="ECO:0007669"/>
    <property type="project" value="InterPro"/>
</dbReference>
<dbReference type="SUPFAM" id="SSF46785">
    <property type="entry name" value="Winged helix' DNA-binding domain"/>
    <property type="match status" value="1"/>
</dbReference>
<comment type="caution">
    <text evidence="4">The sequence shown here is derived from an EMBL/GenBank/DDBJ whole genome shotgun (WGS) entry which is preliminary data.</text>
</comment>
<name>A0A1Q8ZRB2_9HYPH</name>
<sequence length="310" mass="35032">MTACDERQAAAERLREFNRLYTNHIGLLDRSYLGSGYTLTEARILYEIGDRGICTPAELSRDLHLDPAYLSRILSSFKKSNLLLIAPDKNDKRAKTLQLTPDGEAVRANLGQLSRNEILQKTSHLSQRELEDLVKAAQTTLRLALPDKATTAPVVLRAHRPGDMGWIIESQTRFYVQSFGWNDHFEALVCEVAAKFLAHFNKDREYCWIAERHGNRVGSILIADGGNNIAKLRLLYIDESARGLGLGHLLVQQAIEFCRRVGYDQITLWTNDILHAAIAIYRKAGFQLVSSEPHQQFGKAEFGQTWILDL</sequence>
<dbReference type="Proteomes" id="UP000186894">
    <property type="component" value="Unassembled WGS sequence"/>
</dbReference>
<dbReference type="PROSITE" id="PS50995">
    <property type="entry name" value="HTH_MARR_2"/>
    <property type="match status" value="1"/>
</dbReference>
<dbReference type="InterPro" id="IPR016181">
    <property type="entry name" value="Acyl_CoA_acyltransferase"/>
</dbReference>
<evidence type="ECO:0000256" key="1">
    <source>
        <dbReference type="ARBA" id="ARBA00022679"/>
    </source>
</evidence>
<dbReference type="AlphaFoldDB" id="A0A1Q8ZRB2"/>
<reference evidence="4 5" key="1">
    <citation type="submission" date="2016-09" db="EMBL/GenBank/DDBJ databases">
        <title>Rhizobium oryziradicis sp. nov., isolated from the root of rice.</title>
        <authorList>
            <person name="Zhao J."/>
            <person name="Zhang X."/>
        </authorList>
    </citation>
    <scope>NUCLEOTIDE SEQUENCE [LARGE SCALE GENOMIC DNA]</scope>
    <source>
        <strain evidence="4 5">N19</strain>
    </source>
</reference>
<dbReference type="PROSITE" id="PS51186">
    <property type="entry name" value="GNAT"/>
    <property type="match status" value="1"/>
</dbReference>
<organism evidence="4 5">
    <name type="scientific">Rhizobium oryziradicis</name>
    <dbReference type="NCBI Taxonomy" id="1867956"/>
    <lineage>
        <taxon>Bacteria</taxon>
        <taxon>Pseudomonadati</taxon>
        <taxon>Pseudomonadota</taxon>
        <taxon>Alphaproteobacteria</taxon>
        <taxon>Hyphomicrobiales</taxon>
        <taxon>Rhizobiaceae</taxon>
        <taxon>Rhizobium/Agrobacterium group</taxon>
        <taxon>Rhizobium</taxon>
    </lineage>
</organism>
<keyword evidence="1" id="KW-0808">Transferase</keyword>